<keyword evidence="2" id="KW-1185">Reference proteome</keyword>
<organism evidence="1 2">
    <name type="scientific">Actinocrinis puniceicyclus</name>
    <dbReference type="NCBI Taxonomy" id="977794"/>
    <lineage>
        <taxon>Bacteria</taxon>
        <taxon>Bacillati</taxon>
        <taxon>Actinomycetota</taxon>
        <taxon>Actinomycetes</taxon>
        <taxon>Catenulisporales</taxon>
        <taxon>Actinospicaceae</taxon>
        <taxon>Actinocrinis</taxon>
    </lineage>
</organism>
<dbReference type="AlphaFoldDB" id="A0A8J7WQT1"/>
<protein>
    <submittedName>
        <fullName evidence="1">Uncharacterized protein</fullName>
    </submittedName>
</protein>
<name>A0A8J7WQT1_9ACTN</name>
<dbReference type="Proteomes" id="UP000677913">
    <property type="component" value="Unassembled WGS sequence"/>
</dbReference>
<sequence length="59" mass="6460">MTDTSADGPDAAWSVLASSGDVDRKVARFRYAARNPLIPIPVMRHMVTLGRRHSAPRGK</sequence>
<comment type="caution">
    <text evidence="1">The sequence shown here is derived from an EMBL/GenBank/DDBJ whole genome shotgun (WGS) entry which is preliminary data.</text>
</comment>
<gene>
    <name evidence="1" type="ORF">KGA66_28035</name>
</gene>
<accession>A0A8J7WQT1</accession>
<reference evidence="1" key="1">
    <citation type="submission" date="2021-04" db="EMBL/GenBank/DDBJ databases">
        <title>Genome based classification of Actinospica acidithermotolerans sp. nov., an actinobacterium isolated from an Indonesian hot spring.</title>
        <authorList>
            <person name="Kusuma A.B."/>
            <person name="Putra K.E."/>
            <person name="Nafisah S."/>
            <person name="Loh J."/>
            <person name="Nouioui I."/>
            <person name="Goodfellow M."/>
        </authorList>
    </citation>
    <scope>NUCLEOTIDE SEQUENCE</scope>
    <source>
        <strain evidence="1">DSM 45618</strain>
    </source>
</reference>
<dbReference type="EMBL" id="JAGSXH010000221">
    <property type="protein sequence ID" value="MBS2966916.1"/>
    <property type="molecule type" value="Genomic_DNA"/>
</dbReference>
<proteinExistence type="predicted"/>
<evidence type="ECO:0000313" key="1">
    <source>
        <dbReference type="EMBL" id="MBS2966916.1"/>
    </source>
</evidence>
<evidence type="ECO:0000313" key="2">
    <source>
        <dbReference type="Proteomes" id="UP000677913"/>
    </source>
</evidence>
<dbReference type="RefSeq" id="WP_211472443.1">
    <property type="nucleotide sequence ID" value="NZ_JAGSXH010000221.1"/>
</dbReference>